<dbReference type="PROSITE" id="PS51747">
    <property type="entry name" value="CYT_DCMP_DEAMINASES_2"/>
    <property type="match status" value="2"/>
</dbReference>
<evidence type="ECO:0000256" key="8">
    <source>
        <dbReference type="PIRSR" id="PIRSR006334-2"/>
    </source>
</evidence>
<dbReference type="GO" id="GO:0005829">
    <property type="term" value="C:cytosol"/>
    <property type="evidence" value="ECO:0007669"/>
    <property type="project" value="TreeGrafter"/>
</dbReference>
<dbReference type="RefSeq" id="WP_111353024.1">
    <property type="nucleotide sequence ID" value="NZ_QEQF01000001.1"/>
</dbReference>
<comment type="similarity">
    <text evidence="1 6">Belongs to the cytidine and deoxycytidylate deaminase family.</text>
</comment>
<keyword evidence="4 6" id="KW-0378">Hydrolase</keyword>
<evidence type="ECO:0000259" key="10">
    <source>
        <dbReference type="PROSITE" id="PS51747"/>
    </source>
</evidence>
<comment type="catalytic activity">
    <reaction evidence="6">
        <text>cytidine + H2O + H(+) = uridine + NH4(+)</text>
        <dbReference type="Rhea" id="RHEA:16069"/>
        <dbReference type="ChEBI" id="CHEBI:15377"/>
        <dbReference type="ChEBI" id="CHEBI:15378"/>
        <dbReference type="ChEBI" id="CHEBI:16704"/>
        <dbReference type="ChEBI" id="CHEBI:17562"/>
        <dbReference type="ChEBI" id="CHEBI:28938"/>
        <dbReference type="EC" id="3.5.4.5"/>
    </reaction>
</comment>
<dbReference type="Pfam" id="PF08211">
    <property type="entry name" value="dCMP_cyt_deam_2"/>
    <property type="match status" value="1"/>
</dbReference>
<evidence type="ECO:0000256" key="5">
    <source>
        <dbReference type="ARBA" id="ARBA00022833"/>
    </source>
</evidence>
<comment type="subunit">
    <text evidence="2 6">Homodimer.</text>
</comment>
<dbReference type="CDD" id="cd01283">
    <property type="entry name" value="cytidine_deaminase"/>
    <property type="match status" value="2"/>
</dbReference>
<dbReference type="NCBIfam" id="NF006537">
    <property type="entry name" value="PRK09027.1"/>
    <property type="match status" value="1"/>
</dbReference>
<dbReference type="GO" id="GO:0008270">
    <property type="term" value="F:zinc ion binding"/>
    <property type="evidence" value="ECO:0007669"/>
    <property type="project" value="UniProtKB-UniRule"/>
</dbReference>
<evidence type="ECO:0000256" key="1">
    <source>
        <dbReference type="ARBA" id="ARBA00006576"/>
    </source>
</evidence>
<feature type="binding site" evidence="6 9">
    <location>
        <position position="101"/>
    </location>
    <ligand>
        <name>Zn(2+)</name>
        <dbReference type="ChEBI" id="CHEBI:29105"/>
        <note>catalytic</note>
    </ligand>
</feature>
<keyword evidence="12" id="KW-1185">Reference proteome</keyword>
<feature type="domain" description="CMP/dCMP-type deaminase" evidence="10">
    <location>
        <begin position="186"/>
        <end position="292"/>
    </location>
</feature>
<dbReference type="PROSITE" id="PS00903">
    <property type="entry name" value="CYT_DCMP_DEAMINASES_1"/>
    <property type="match status" value="1"/>
</dbReference>
<dbReference type="NCBIfam" id="TIGR01355">
    <property type="entry name" value="cyt_deam_dimer"/>
    <property type="match status" value="1"/>
</dbReference>
<comment type="caution">
    <text evidence="11">The sequence shown here is derived from an EMBL/GenBank/DDBJ whole genome shotgun (WGS) entry which is preliminary data.</text>
</comment>
<dbReference type="GO" id="GO:0004126">
    <property type="term" value="F:cytidine deaminase activity"/>
    <property type="evidence" value="ECO:0007669"/>
    <property type="project" value="UniProtKB-UniRule"/>
</dbReference>
<evidence type="ECO:0000256" key="4">
    <source>
        <dbReference type="ARBA" id="ARBA00022801"/>
    </source>
</evidence>
<dbReference type="FunFam" id="3.40.140.10:FF:000007">
    <property type="entry name" value="Cytidine deaminase"/>
    <property type="match status" value="1"/>
</dbReference>
<gene>
    <name evidence="6" type="primary">cdd</name>
    <name evidence="11" type="ORF">DPV92_00030</name>
</gene>
<dbReference type="AlphaFoldDB" id="A0A369ZPU3"/>
<name>A0A369ZPU3_9PAST</name>
<dbReference type="GO" id="GO:0055086">
    <property type="term" value="P:nucleobase-containing small molecule metabolic process"/>
    <property type="evidence" value="ECO:0007669"/>
    <property type="project" value="UniProtKB-ARBA"/>
</dbReference>
<reference evidence="11 12" key="1">
    <citation type="submission" date="2018-05" db="EMBL/GenBank/DDBJ databases">
        <title>Draft Genome Sequences for a Diverse set of 7 Haemophilus Species.</title>
        <authorList>
            <person name="Nichols M."/>
            <person name="Topaz N."/>
            <person name="Wang X."/>
            <person name="Wang X."/>
            <person name="Boxrud D."/>
        </authorList>
    </citation>
    <scope>NUCLEOTIDE SEQUENCE [LARGE SCALE GENOMIC DNA]</scope>
    <source>
        <strain evidence="11 12">C2014016342</strain>
    </source>
</reference>
<dbReference type="SUPFAM" id="SSF53927">
    <property type="entry name" value="Cytidine deaminase-like"/>
    <property type="match status" value="2"/>
</dbReference>
<dbReference type="EMBL" id="QEQF01000001">
    <property type="protein sequence ID" value="RDF11609.1"/>
    <property type="molecule type" value="Genomic_DNA"/>
</dbReference>
<dbReference type="InterPro" id="IPR006263">
    <property type="entry name" value="Cyt_deam_dimer"/>
</dbReference>
<dbReference type="Gene3D" id="3.40.140.10">
    <property type="entry name" value="Cytidine Deaminase, domain 2"/>
    <property type="match status" value="2"/>
</dbReference>
<dbReference type="STRING" id="736.B0184_06600"/>
<feature type="active site" description="Proton donor" evidence="6 7">
    <location>
        <position position="103"/>
    </location>
</feature>
<evidence type="ECO:0000313" key="12">
    <source>
        <dbReference type="Proteomes" id="UP000253945"/>
    </source>
</evidence>
<dbReference type="HAMAP" id="MF_01558">
    <property type="entry name" value="Cyt_deam"/>
    <property type="match status" value="1"/>
</dbReference>
<dbReference type="Pfam" id="PF00383">
    <property type="entry name" value="dCMP_cyt_deam_1"/>
    <property type="match status" value="1"/>
</dbReference>
<dbReference type="InterPro" id="IPR016192">
    <property type="entry name" value="APOBEC/CMP_deaminase_Zn-bd"/>
</dbReference>
<comment type="catalytic activity">
    <reaction evidence="6">
        <text>2'-deoxycytidine + H2O + H(+) = 2'-deoxyuridine + NH4(+)</text>
        <dbReference type="Rhea" id="RHEA:13433"/>
        <dbReference type="ChEBI" id="CHEBI:15377"/>
        <dbReference type="ChEBI" id="CHEBI:15378"/>
        <dbReference type="ChEBI" id="CHEBI:15698"/>
        <dbReference type="ChEBI" id="CHEBI:16450"/>
        <dbReference type="ChEBI" id="CHEBI:28938"/>
        <dbReference type="EC" id="3.5.4.5"/>
    </reaction>
</comment>
<feature type="domain" description="CMP/dCMP-type deaminase" evidence="10">
    <location>
        <begin position="47"/>
        <end position="167"/>
    </location>
</feature>
<evidence type="ECO:0000256" key="3">
    <source>
        <dbReference type="ARBA" id="ARBA00022723"/>
    </source>
</evidence>
<dbReference type="EC" id="3.5.4.5" evidence="6"/>
<feature type="binding site" evidence="6 8">
    <location>
        <begin position="88"/>
        <end position="90"/>
    </location>
    <ligand>
        <name>substrate</name>
    </ligand>
</feature>
<dbReference type="PIRSF" id="PIRSF006334">
    <property type="entry name" value="Cdd_plus_pseudo"/>
    <property type="match status" value="1"/>
</dbReference>
<dbReference type="InterPro" id="IPR050202">
    <property type="entry name" value="Cyt/Deoxycyt_deaminase"/>
</dbReference>
<protein>
    <recommendedName>
        <fullName evidence="6">Cytidine deaminase</fullName>
        <ecNumber evidence="6">3.5.4.5</ecNumber>
    </recommendedName>
    <alternativeName>
        <fullName evidence="6">Cytidine aminohydrolase</fullName>
        <shortName evidence="6">CDA</shortName>
    </alternativeName>
</protein>
<dbReference type="GO" id="GO:0042802">
    <property type="term" value="F:identical protein binding"/>
    <property type="evidence" value="ECO:0007669"/>
    <property type="project" value="UniProtKB-ARBA"/>
</dbReference>
<dbReference type="Proteomes" id="UP000253945">
    <property type="component" value="Unassembled WGS sequence"/>
</dbReference>
<feature type="binding site" evidence="6 9">
    <location>
        <position position="128"/>
    </location>
    <ligand>
        <name>Zn(2+)</name>
        <dbReference type="ChEBI" id="CHEBI:29105"/>
        <note>catalytic</note>
    </ligand>
</feature>
<evidence type="ECO:0000256" key="6">
    <source>
        <dbReference type="HAMAP-Rule" id="MF_01558"/>
    </source>
</evidence>
<dbReference type="PANTHER" id="PTHR11644">
    <property type="entry name" value="CYTIDINE DEAMINASE"/>
    <property type="match status" value="1"/>
</dbReference>
<keyword evidence="3 6" id="KW-0479">Metal-binding</keyword>
<evidence type="ECO:0000256" key="7">
    <source>
        <dbReference type="PIRSR" id="PIRSR006334-1"/>
    </source>
</evidence>
<comment type="function">
    <text evidence="6">This enzyme scavenges exogenous and endogenous cytidine and 2'-deoxycytidine for UMP synthesis.</text>
</comment>
<dbReference type="PANTHER" id="PTHR11644:SF2">
    <property type="entry name" value="CYTIDINE DEAMINASE"/>
    <property type="match status" value="1"/>
</dbReference>
<accession>A0A369ZPU3</accession>
<dbReference type="InterPro" id="IPR013171">
    <property type="entry name" value="Cyd/dCyd_deaminase_Zn-bd"/>
</dbReference>
<feature type="binding site" evidence="6 9">
    <location>
        <position position="131"/>
    </location>
    <ligand>
        <name>Zn(2+)</name>
        <dbReference type="ChEBI" id="CHEBI:29105"/>
        <note>catalytic</note>
    </ligand>
</feature>
<proteinExistence type="inferred from homology"/>
<evidence type="ECO:0000256" key="2">
    <source>
        <dbReference type="ARBA" id="ARBA00011738"/>
    </source>
</evidence>
<dbReference type="InterPro" id="IPR016193">
    <property type="entry name" value="Cytidine_deaminase-like"/>
</dbReference>
<sequence length="292" mass="33180">MQNAISQTLSENRPLDQALLHILSHQNWEGFLSHQQVQQLCQQFKLDPLVLSMQLLPIAACYSHTDISHFHVGAIAIGEHGDFYFGANQEFSNVEIQQTIHAEQSAISHAWLRGEKRITDMVVNYTPCGHCRQFMNELYQAEKISIHLPHSQHNPLHRYLPDAFGPKDLDIHTLLLNQENHQLDENHPDKLVQQAIHAANQAHCPYSNSSHGVAILFRNGTIITGRYAENAAFNPSLPALQTALNYAYLNNLDLAKVERIVLAEKPEKLSYRGMSEQLWAMISKVKLEYIPL</sequence>
<evidence type="ECO:0000256" key="9">
    <source>
        <dbReference type="PIRSR" id="PIRSR006334-3"/>
    </source>
</evidence>
<keyword evidence="5 6" id="KW-0862">Zinc</keyword>
<dbReference type="InterPro" id="IPR002125">
    <property type="entry name" value="CMP_dCMP_dom"/>
</dbReference>
<evidence type="ECO:0000313" key="11">
    <source>
        <dbReference type="EMBL" id="RDF11609.1"/>
    </source>
</evidence>
<organism evidence="11 12">
    <name type="scientific">Haemophilus paraphrohaemolyticus</name>
    <dbReference type="NCBI Taxonomy" id="736"/>
    <lineage>
        <taxon>Bacteria</taxon>
        <taxon>Pseudomonadati</taxon>
        <taxon>Pseudomonadota</taxon>
        <taxon>Gammaproteobacteria</taxon>
        <taxon>Pasteurellales</taxon>
        <taxon>Pasteurellaceae</taxon>
        <taxon>Haemophilus</taxon>
    </lineage>
</organism>
<comment type="cofactor">
    <cofactor evidence="6 9">
        <name>Zn(2+)</name>
        <dbReference type="ChEBI" id="CHEBI:29105"/>
    </cofactor>
    <text evidence="6 9">Binds 1 zinc ion.</text>
</comment>
<dbReference type="GO" id="GO:0072527">
    <property type="term" value="P:pyrimidine-containing compound metabolic process"/>
    <property type="evidence" value="ECO:0007669"/>
    <property type="project" value="UniProtKB-ARBA"/>
</dbReference>
<dbReference type="InterPro" id="IPR020797">
    <property type="entry name" value="Cytidine_deaminase_bacteria"/>
</dbReference>